<accession>A0A4S8LDC7</accession>
<evidence type="ECO:0000313" key="3">
    <source>
        <dbReference type="Proteomes" id="UP000297245"/>
    </source>
</evidence>
<proteinExistence type="predicted"/>
<gene>
    <name evidence="2" type="ORF">K435DRAFT_782694</name>
</gene>
<name>A0A4S8LDC7_DENBC</name>
<dbReference type="EMBL" id="ML179471">
    <property type="protein sequence ID" value="THU86956.1"/>
    <property type="molecule type" value="Genomic_DNA"/>
</dbReference>
<reference evidence="2 3" key="1">
    <citation type="journal article" date="2019" name="Nat. Ecol. Evol.">
        <title>Megaphylogeny resolves global patterns of mushroom evolution.</title>
        <authorList>
            <person name="Varga T."/>
            <person name="Krizsan K."/>
            <person name="Foldi C."/>
            <person name="Dima B."/>
            <person name="Sanchez-Garcia M."/>
            <person name="Sanchez-Ramirez S."/>
            <person name="Szollosi G.J."/>
            <person name="Szarkandi J.G."/>
            <person name="Papp V."/>
            <person name="Albert L."/>
            <person name="Andreopoulos W."/>
            <person name="Angelini C."/>
            <person name="Antonin V."/>
            <person name="Barry K.W."/>
            <person name="Bougher N.L."/>
            <person name="Buchanan P."/>
            <person name="Buyck B."/>
            <person name="Bense V."/>
            <person name="Catcheside P."/>
            <person name="Chovatia M."/>
            <person name="Cooper J."/>
            <person name="Damon W."/>
            <person name="Desjardin D."/>
            <person name="Finy P."/>
            <person name="Geml J."/>
            <person name="Haridas S."/>
            <person name="Hughes K."/>
            <person name="Justo A."/>
            <person name="Karasinski D."/>
            <person name="Kautmanova I."/>
            <person name="Kiss B."/>
            <person name="Kocsube S."/>
            <person name="Kotiranta H."/>
            <person name="LaButti K.M."/>
            <person name="Lechner B.E."/>
            <person name="Liimatainen K."/>
            <person name="Lipzen A."/>
            <person name="Lukacs Z."/>
            <person name="Mihaltcheva S."/>
            <person name="Morgado L.N."/>
            <person name="Niskanen T."/>
            <person name="Noordeloos M.E."/>
            <person name="Ohm R.A."/>
            <person name="Ortiz-Santana B."/>
            <person name="Ovrebo C."/>
            <person name="Racz N."/>
            <person name="Riley R."/>
            <person name="Savchenko A."/>
            <person name="Shiryaev A."/>
            <person name="Soop K."/>
            <person name="Spirin V."/>
            <person name="Szebenyi C."/>
            <person name="Tomsovsky M."/>
            <person name="Tulloss R.E."/>
            <person name="Uehling J."/>
            <person name="Grigoriev I.V."/>
            <person name="Vagvolgyi C."/>
            <person name="Papp T."/>
            <person name="Martin F.M."/>
            <person name="Miettinen O."/>
            <person name="Hibbett D.S."/>
            <person name="Nagy L.G."/>
        </authorList>
    </citation>
    <scope>NUCLEOTIDE SEQUENCE [LARGE SCALE GENOMIC DNA]</scope>
    <source>
        <strain evidence="2 3">CBS 962.96</strain>
    </source>
</reference>
<feature type="compositionally biased region" description="Basic and acidic residues" evidence="1">
    <location>
        <begin position="18"/>
        <end position="31"/>
    </location>
</feature>
<evidence type="ECO:0000313" key="2">
    <source>
        <dbReference type="EMBL" id="THU86956.1"/>
    </source>
</evidence>
<feature type="compositionally biased region" description="Polar residues" evidence="1">
    <location>
        <begin position="1"/>
        <end position="16"/>
    </location>
</feature>
<keyword evidence="3" id="KW-1185">Reference proteome</keyword>
<dbReference type="AlphaFoldDB" id="A0A4S8LDC7"/>
<organism evidence="2 3">
    <name type="scientific">Dendrothele bispora (strain CBS 962.96)</name>
    <dbReference type="NCBI Taxonomy" id="1314807"/>
    <lineage>
        <taxon>Eukaryota</taxon>
        <taxon>Fungi</taxon>
        <taxon>Dikarya</taxon>
        <taxon>Basidiomycota</taxon>
        <taxon>Agaricomycotina</taxon>
        <taxon>Agaricomycetes</taxon>
        <taxon>Agaricomycetidae</taxon>
        <taxon>Agaricales</taxon>
        <taxon>Agaricales incertae sedis</taxon>
        <taxon>Dendrothele</taxon>
    </lineage>
</organism>
<sequence>MSRHSSSLLKDISSTGMEHPKMCPHTPDHFPHNMVEEARRQANHHRLMTSGAEENLCLIYHWLVEIGVPEAKARHYIQTSQIDPIRDAHIHRDRSKNLLLAVMKATNQEPTPEMKKEFERDVTVDVDYQLDFETLIKSTPEQIIALLDAASDISGSQSQR</sequence>
<evidence type="ECO:0000256" key="1">
    <source>
        <dbReference type="SAM" id="MobiDB-lite"/>
    </source>
</evidence>
<feature type="region of interest" description="Disordered" evidence="1">
    <location>
        <begin position="1"/>
        <end position="31"/>
    </location>
</feature>
<protein>
    <submittedName>
        <fullName evidence="2">Uncharacterized protein</fullName>
    </submittedName>
</protein>
<dbReference type="Proteomes" id="UP000297245">
    <property type="component" value="Unassembled WGS sequence"/>
</dbReference>